<comment type="caution">
    <text evidence="3">The sequence shown here is derived from an EMBL/GenBank/DDBJ whole genome shotgun (WGS) entry which is preliminary data.</text>
</comment>
<dbReference type="STRING" id="658196.A0A397TEQ2"/>
<gene>
    <name evidence="3" type="ORF">C1645_534734</name>
</gene>
<feature type="compositionally biased region" description="Polar residues" evidence="1">
    <location>
        <begin position="1"/>
        <end position="11"/>
    </location>
</feature>
<evidence type="ECO:0000256" key="1">
    <source>
        <dbReference type="SAM" id="MobiDB-lite"/>
    </source>
</evidence>
<dbReference type="EMBL" id="QKYT01000073">
    <property type="protein sequence ID" value="RIA94827.1"/>
    <property type="molecule type" value="Genomic_DNA"/>
</dbReference>
<dbReference type="OrthoDB" id="2387621at2759"/>
<dbReference type="AlphaFoldDB" id="A0A397TEQ2"/>
<feature type="transmembrane region" description="Helical" evidence="2">
    <location>
        <begin position="109"/>
        <end position="128"/>
    </location>
</feature>
<organism evidence="3 4">
    <name type="scientific">Glomus cerebriforme</name>
    <dbReference type="NCBI Taxonomy" id="658196"/>
    <lineage>
        <taxon>Eukaryota</taxon>
        <taxon>Fungi</taxon>
        <taxon>Fungi incertae sedis</taxon>
        <taxon>Mucoromycota</taxon>
        <taxon>Glomeromycotina</taxon>
        <taxon>Glomeromycetes</taxon>
        <taxon>Glomerales</taxon>
        <taxon>Glomeraceae</taxon>
        <taxon>Glomus</taxon>
    </lineage>
</organism>
<protein>
    <submittedName>
        <fullName evidence="3">Uncharacterized protein</fullName>
    </submittedName>
</protein>
<sequence length="368" mass="43367">MKPNPQNNNNEIDLGDNANESENSKKSKRIFQSNLQDKFIPLLSPAISLPIDNKERRAKYLKIFKKNPTKFSNILKDRPELKRRLRNKGTSDNEVREDIPVKEQANSHWIWISLLLLTFCVIAVYMMFLTETEQHFFENFVDSTTKLVENIIQVDISSSDETVIPCLRFANIVENNPAFEKTGSSIAKYLREFSERIMELNNEISEMMSKLNPNLFERLLNETYFRSHMSKLIEEFREKITAIKKVIFYAEFYGDFAEKKVRQGITEATKFIPNNHEYKLKLNEENYYLEKIHDDISNAIDDAENVLIILEKSLKALDFINKNLIDYRNKLFDVEKLGKIKKNKITKKDLEKLKKLVKFIRKDTKIYL</sequence>
<keyword evidence="2" id="KW-0472">Membrane</keyword>
<name>A0A397TEQ2_9GLOM</name>
<evidence type="ECO:0000313" key="4">
    <source>
        <dbReference type="Proteomes" id="UP000265703"/>
    </source>
</evidence>
<feature type="region of interest" description="Disordered" evidence="1">
    <location>
        <begin position="1"/>
        <end position="27"/>
    </location>
</feature>
<keyword evidence="2" id="KW-0812">Transmembrane</keyword>
<evidence type="ECO:0000256" key="2">
    <source>
        <dbReference type="SAM" id="Phobius"/>
    </source>
</evidence>
<accession>A0A397TEQ2</accession>
<keyword evidence="2" id="KW-1133">Transmembrane helix</keyword>
<evidence type="ECO:0000313" key="3">
    <source>
        <dbReference type="EMBL" id="RIA94827.1"/>
    </source>
</evidence>
<proteinExistence type="predicted"/>
<keyword evidence="4" id="KW-1185">Reference proteome</keyword>
<reference evidence="3 4" key="1">
    <citation type="submission" date="2018-06" db="EMBL/GenBank/DDBJ databases">
        <title>Comparative genomics reveals the genomic features of Rhizophagus irregularis, R. cerebriforme, R. diaphanum and Gigaspora rosea, and their symbiotic lifestyle signature.</title>
        <authorList>
            <person name="Morin E."/>
            <person name="San Clemente H."/>
            <person name="Chen E.C.H."/>
            <person name="De La Providencia I."/>
            <person name="Hainaut M."/>
            <person name="Kuo A."/>
            <person name="Kohler A."/>
            <person name="Murat C."/>
            <person name="Tang N."/>
            <person name="Roy S."/>
            <person name="Loubradou J."/>
            <person name="Henrissat B."/>
            <person name="Grigoriev I.V."/>
            <person name="Corradi N."/>
            <person name="Roux C."/>
            <person name="Martin F.M."/>
        </authorList>
    </citation>
    <scope>NUCLEOTIDE SEQUENCE [LARGE SCALE GENOMIC DNA]</scope>
    <source>
        <strain evidence="3 4">DAOM 227022</strain>
    </source>
</reference>
<dbReference type="Proteomes" id="UP000265703">
    <property type="component" value="Unassembled WGS sequence"/>
</dbReference>